<organism evidence="2 3">
    <name type="scientific">Diabrotica balteata</name>
    <name type="common">Banded cucumber beetle</name>
    <dbReference type="NCBI Taxonomy" id="107213"/>
    <lineage>
        <taxon>Eukaryota</taxon>
        <taxon>Metazoa</taxon>
        <taxon>Ecdysozoa</taxon>
        <taxon>Arthropoda</taxon>
        <taxon>Hexapoda</taxon>
        <taxon>Insecta</taxon>
        <taxon>Pterygota</taxon>
        <taxon>Neoptera</taxon>
        <taxon>Endopterygota</taxon>
        <taxon>Coleoptera</taxon>
        <taxon>Polyphaga</taxon>
        <taxon>Cucujiformia</taxon>
        <taxon>Chrysomeloidea</taxon>
        <taxon>Chrysomelidae</taxon>
        <taxon>Galerucinae</taxon>
        <taxon>Diabroticina</taxon>
        <taxon>Diabroticites</taxon>
        <taxon>Diabrotica</taxon>
    </lineage>
</organism>
<proteinExistence type="predicted"/>
<evidence type="ECO:0000313" key="3">
    <source>
        <dbReference type="Proteomes" id="UP001153709"/>
    </source>
</evidence>
<evidence type="ECO:0000313" key="2">
    <source>
        <dbReference type="EMBL" id="CAG9834654.1"/>
    </source>
</evidence>
<gene>
    <name evidence="2" type="ORF">DIABBA_LOCUS7942</name>
</gene>
<accession>A0A9N9T5I4</accession>
<dbReference type="OrthoDB" id="6782207at2759"/>
<evidence type="ECO:0000256" key="1">
    <source>
        <dbReference type="SAM" id="Coils"/>
    </source>
</evidence>
<protein>
    <submittedName>
        <fullName evidence="2">Uncharacterized protein</fullName>
    </submittedName>
</protein>
<dbReference type="Proteomes" id="UP001153709">
    <property type="component" value="Chromosome 5"/>
</dbReference>
<feature type="coiled-coil region" evidence="1">
    <location>
        <begin position="1"/>
        <end position="57"/>
    </location>
</feature>
<sequence>MENIVVTNNELLEEIRKLNSDLKNLISASEVRLTLQIEEIQRKVKYLEKENEYLKKKIEITEKYKRQNNIVIFGIVREKQELQIQSIIDQLNNMLNIAITETEINNIYTLGKQLDSPIKIEFVSFLTKLKVLKKLNKLKGKSINIAQDPTREQQEEHKI</sequence>
<dbReference type="AlphaFoldDB" id="A0A9N9T5I4"/>
<dbReference type="EMBL" id="OU898280">
    <property type="protein sequence ID" value="CAG9834654.1"/>
    <property type="molecule type" value="Genomic_DNA"/>
</dbReference>
<reference evidence="2" key="1">
    <citation type="submission" date="2022-01" db="EMBL/GenBank/DDBJ databases">
        <authorList>
            <person name="King R."/>
        </authorList>
    </citation>
    <scope>NUCLEOTIDE SEQUENCE</scope>
</reference>
<name>A0A9N9T5I4_DIABA</name>
<keyword evidence="3" id="KW-1185">Reference proteome</keyword>
<keyword evidence="1" id="KW-0175">Coiled coil</keyword>